<dbReference type="InterPro" id="IPR000182">
    <property type="entry name" value="GNAT_dom"/>
</dbReference>
<dbReference type="EMBL" id="JAPDNS010000001">
    <property type="protein sequence ID" value="MCW3484591.1"/>
    <property type="molecule type" value="Genomic_DNA"/>
</dbReference>
<gene>
    <name evidence="2" type="ORF">OL497_11840</name>
</gene>
<protein>
    <submittedName>
        <fullName evidence="2">GNAT family N-acetyltransferase</fullName>
    </submittedName>
</protein>
<evidence type="ECO:0000313" key="3">
    <source>
        <dbReference type="Proteomes" id="UP001207742"/>
    </source>
</evidence>
<dbReference type="SUPFAM" id="SSF55729">
    <property type="entry name" value="Acyl-CoA N-acyltransferases (Nat)"/>
    <property type="match status" value="1"/>
</dbReference>
<proteinExistence type="predicted"/>
<dbReference type="InterPro" id="IPR016181">
    <property type="entry name" value="Acyl_CoA_acyltransferase"/>
</dbReference>
<keyword evidence="3" id="KW-1185">Reference proteome</keyword>
<feature type="domain" description="N-acetyltransferase" evidence="1">
    <location>
        <begin position="98"/>
        <end position="161"/>
    </location>
</feature>
<dbReference type="Pfam" id="PF00583">
    <property type="entry name" value="Acetyltransf_1"/>
    <property type="match status" value="1"/>
</dbReference>
<accession>A0ABT3IKU7</accession>
<organism evidence="2 3">
    <name type="scientific">Chitinophaga nivalis</name>
    <dbReference type="NCBI Taxonomy" id="2991709"/>
    <lineage>
        <taxon>Bacteria</taxon>
        <taxon>Pseudomonadati</taxon>
        <taxon>Bacteroidota</taxon>
        <taxon>Chitinophagia</taxon>
        <taxon>Chitinophagales</taxon>
        <taxon>Chitinophagaceae</taxon>
        <taxon>Chitinophaga</taxon>
    </lineage>
</organism>
<comment type="caution">
    <text evidence="2">The sequence shown here is derived from an EMBL/GenBank/DDBJ whole genome shotgun (WGS) entry which is preliminary data.</text>
</comment>
<evidence type="ECO:0000259" key="1">
    <source>
        <dbReference type="Pfam" id="PF00583"/>
    </source>
</evidence>
<reference evidence="2 3" key="1">
    <citation type="submission" date="2022-10" db="EMBL/GenBank/DDBJ databases">
        <title>Chitinophaga nivalis PC15 sp. nov., isolated from Pyeongchang county, South Korea.</title>
        <authorList>
            <person name="Trinh H.N."/>
        </authorList>
    </citation>
    <scope>NUCLEOTIDE SEQUENCE [LARGE SCALE GENOMIC DNA]</scope>
    <source>
        <strain evidence="2 3">PC14</strain>
    </source>
</reference>
<dbReference type="Proteomes" id="UP001207742">
    <property type="component" value="Unassembled WGS sequence"/>
</dbReference>
<sequence>MNHPTTLESTEINALLALQHSNLVQHLEAAAAASQGFLTFQYSETDILRMMKDMPQPITKAGDDITGYALATSPAASNDIEIMNTMVKLTAGLSLNGTSLSDLRYYFMGQVCVKEGHRGQGIFDKLYEHHRELFADTYDCLVTEISAANLRSQAAHARVGFQTIHSYADEQGIDWLVVAWDWRVI</sequence>
<evidence type="ECO:0000313" key="2">
    <source>
        <dbReference type="EMBL" id="MCW3484591.1"/>
    </source>
</evidence>
<name>A0ABT3IKU7_9BACT</name>
<dbReference type="RefSeq" id="WP_264730333.1">
    <property type="nucleotide sequence ID" value="NZ_JAPDNR010000001.1"/>
</dbReference>
<dbReference type="Gene3D" id="3.40.630.30">
    <property type="match status" value="1"/>
</dbReference>